<feature type="region of interest" description="Disordered" evidence="1">
    <location>
        <begin position="1"/>
        <end position="41"/>
    </location>
</feature>
<keyword evidence="4" id="KW-1185">Reference proteome</keyword>
<dbReference type="InterPro" id="IPR001173">
    <property type="entry name" value="Glyco_trans_2-like"/>
</dbReference>
<dbReference type="CDD" id="cd06433">
    <property type="entry name" value="GT_2_WfgS_like"/>
    <property type="match status" value="1"/>
</dbReference>
<dbReference type="Pfam" id="PF00535">
    <property type="entry name" value="Glycos_transf_2"/>
    <property type="match status" value="1"/>
</dbReference>
<dbReference type="HOGENOM" id="CLU_025996_21_0_0"/>
<dbReference type="AlphaFoldDB" id="A0A0S6VXJ9"/>
<dbReference type="SUPFAM" id="SSF53448">
    <property type="entry name" value="Nucleotide-diphospho-sugar transferases"/>
    <property type="match status" value="1"/>
</dbReference>
<proteinExistence type="predicted"/>
<dbReference type="PANTHER" id="PTHR22916">
    <property type="entry name" value="GLYCOSYLTRANSFERASE"/>
    <property type="match status" value="1"/>
</dbReference>
<gene>
    <name evidence="3" type="ORF">U14_01801</name>
</gene>
<feature type="domain" description="Glycosyltransferase 2-like" evidence="2">
    <location>
        <begin position="44"/>
        <end position="145"/>
    </location>
</feature>
<reference evidence="3" key="1">
    <citation type="journal article" date="2015" name="PeerJ">
        <title>First genomic representation of candidate bacterial phylum KSB3 points to enhanced environmental sensing as a trigger of wastewater bulking.</title>
        <authorList>
            <person name="Sekiguchi Y."/>
            <person name="Ohashi A."/>
            <person name="Parks D.H."/>
            <person name="Yamauchi T."/>
            <person name="Tyson G.W."/>
            <person name="Hugenholtz P."/>
        </authorList>
    </citation>
    <scope>NUCLEOTIDE SEQUENCE [LARGE SCALE GENOMIC DNA]</scope>
</reference>
<feature type="compositionally biased region" description="Polar residues" evidence="1">
    <location>
        <begin position="1"/>
        <end position="10"/>
    </location>
</feature>
<dbReference type="STRING" id="1499966.U14_01801"/>
<protein>
    <submittedName>
        <fullName evidence="3">Glycosyl transferase, group 2 family protein</fullName>
    </submittedName>
</protein>
<dbReference type="GO" id="GO:0016740">
    <property type="term" value="F:transferase activity"/>
    <property type="evidence" value="ECO:0007669"/>
    <property type="project" value="UniProtKB-KW"/>
</dbReference>
<evidence type="ECO:0000313" key="3">
    <source>
        <dbReference type="EMBL" id="GAK50569.1"/>
    </source>
</evidence>
<accession>A0A0S6VXJ9</accession>
<dbReference type="EMBL" id="DF820456">
    <property type="protein sequence ID" value="GAK50569.1"/>
    <property type="molecule type" value="Genomic_DNA"/>
</dbReference>
<dbReference type="Gene3D" id="3.90.550.10">
    <property type="entry name" value="Spore Coat Polysaccharide Biosynthesis Protein SpsA, Chain A"/>
    <property type="match status" value="1"/>
</dbReference>
<evidence type="ECO:0000259" key="2">
    <source>
        <dbReference type="Pfam" id="PF00535"/>
    </source>
</evidence>
<evidence type="ECO:0000256" key="1">
    <source>
        <dbReference type="SAM" id="MobiDB-lite"/>
    </source>
</evidence>
<evidence type="ECO:0000313" key="4">
    <source>
        <dbReference type="Proteomes" id="UP000030700"/>
    </source>
</evidence>
<dbReference type="InterPro" id="IPR029044">
    <property type="entry name" value="Nucleotide-diphossugar_trans"/>
</dbReference>
<sequence length="340" mass="39279">MMSKSYSLQQLPPAPPGKTGWPWTEETSSGSTKKPDGTPWPRMTVVTPSYNQADFLEETLRSVLLQGYPNLEYLVIDGGSTDGSVELIKKYAPYLTHWVSEPDRGQSHAINKGLQQAHGEILCWLNSDDLLKPGALYHVASMFRDLAAPSWIVGATELIARDGTYLDIQQVRDIDERFFLTWSDRIWLPQQSTFWNRAMWELVKPLREDLTYVMDVALWLKMFQVVRPETTPRILSSYRIHEVSKTVSAPMHSRQELIELLKIYLRQVPHSESAKRLFISHQSEEMLEWAYKSYDAHYYRNASEELWFAVRMFPSMILKKKWLFLAILLKMGGGSSATRE</sequence>
<name>A0A0S6VXJ9_9BACT</name>
<dbReference type="Proteomes" id="UP000030700">
    <property type="component" value="Unassembled WGS sequence"/>
</dbReference>
<keyword evidence="3" id="KW-0808">Transferase</keyword>
<dbReference type="PANTHER" id="PTHR22916:SF65">
    <property type="entry name" value="SLR1065 PROTEIN"/>
    <property type="match status" value="1"/>
</dbReference>
<organism evidence="3">
    <name type="scientific">Candidatus Moduliflexus flocculans</name>
    <dbReference type="NCBI Taxonomy" id="1499966"/>
    <lineage>
        <taxon>Bacteria</taxon>
        <taxon>Candidatus Moduliflexota</taxon>
        <taxon>Candidatus Moduliflexia</taxon>
        <taxon>Candidatus Moduliflexales</taxon>
        <taxon>Candidatus Moduliflexaceae</taxon>
    </lineage>
</organism>